<evidence type="ECO:0000313" key="2">
    <source>
        <dbReference type="EMBL" id="UUF08037.1"/>
    </source>
</evidence>
<organism evidence="2 4">
    <name type="scientific">Turicibacter bilis</name>
    <dbReference type="NCBI Taxonomy" id="2735723"/>
    <lineage>
        <taxon>Bacteria</taxon>
        <taxon>Bacillati</taxon>
        <taxon>Bacillota</taxon>
        <taxon>Erysipelotrichia</taxon>
        <taxon>Erysipelotrichales</taxon>
        <taxon>Turicibacteraceae</taxon>
        <taxon>Turicibacter</taxon>
    </lineage>
</organism>
<evidence type="ECO:0000313" key="1">
    <source>
        <dbReference type="EMBL" id="UUF06813.1"/>
    </source>
</evidence>
<accession>A0A9Q9FEY8</accession>
<proteinExistence type="predicted"/>
<dbReference type="EMBL" id="CP071249">
    <property type="protein sequence ID" value="UUF06813.1"/>
    <property type="molecule type" value="Genomic_DNA"/>
</dbReference>
<protein>
    <recommendedName>
        <fullName evidence="5">Spore coat protein</fullName>
    </recommendedName>
</protein>
<evidence type="ECO:0000313" key="4">
    <source>
        <dbReference type="Proteomes" id="UP001058072"/>
    </source>
</evidence>
<keyword evidence="3" id="KW-1185">Reference proteome</keyword>
<dbReference type="AlphaFoldDB" id="A0A9Q9FEY8"/>
<dbReference type="EMBL" id="CP071250">
    <property type="protein sequence ID" value="UUF08037.1"/>
    <property type="molecule type" value="Genomic_DNA"/>
</dbReference>
<dbReference type="RefSeq" id="WP_055242075.1">
    <property type="nucleotide sequence ID" value="NZ_CP071249.1"/>
</dbReference>
<sequence>MSCECSTPSTNNNSNANRSANCVADTVRFINRLQQAVVPTEIGCSRCNTPVLGETSKANTRPFILYLPNGEPFRLAVLTDSPNEPIPVFRVEDVNGNCATLRALTTRRTCCMNDRDMLNEFNSNNPESEFIPTRSCVTVNLNDFIAIQCLDDVFLKLEICDCI</sequence>
<dbReference type="Proteomes" id="UP001058072">
    <property type="component" value="Chromosome"/>
</dbReference>
<reference evidence="2 3" key="1">
    <citation type="submission" date="2021-03" db="EMBL/GenBank/DDBJ databases">
        <title>Comparative Genomics and Metabolomics in the genus Turicibacter.</title>
        <authorList>
            <person name="Maki J."/>
            <person name="Looft T."/>
        </authorList>
    </citation>
    <scope>NUCLEOTIDE SEQUENCE</scope>
    <source>
        <strain evidence="2">ISU324</strain>
        <strain evidence="1 3">MMM721</strain>
    </source>
</reference>
<name>A0A9Q9FEY8_9FIRM</name>
<evidence type="ECO:0008006" key="5">
    <source>
        <dbReference type="Google" id="ProtNLM"/>
    </source>
</evidence>
<evidence type="ECO:0000313" key="3">
    <source>
        <dbReference type="Proteomes" id="UP001058016"/>
    </source>
</evidence>
<gene>
    <name evidence="1" type="ORF">J0J69_04320</name>
    <name evidence="2" type="ORF">J0J70_10500</name>
</gene>
<dbReference type="Pfam" id="PF10612">
    <property type="entry name" value="Spore-coat_CotZ"/>
    <property type="match status" value="1"/>
</dbReference>
<dbReference type="Proteomes" id="UP001058016">
    <property type="component" value="Chromosome"/>
</dbReference>
<dbReference type="InterPro" id="IPR019593">
    <property type="entry name" value="Spore_coat_protein_Z/Y"/>
</dbReference>